<evidence type="ECO:0000313" key="4">
    <source>
        <dbReference type="EMBL" id="PHM28609.1"/>
    </source>
</evidence>
<evidence type="ECO:0000256" key="1">
    <source>
        <dbReference type="ARBA" id="ARBA00005558"/>
    </source>
</evidence>
<organism evidence="4 5">
    <name type="scientific">Xenorhabdus budapestensis</name>
    <dbReference type="NCBI Taxonomy" id="290110"/>
    <lineage>
        <taxon>Bacteria</taxon>
        <taxon>Pseudomonadati</taxon>
        <taxon>Pseudomonadota</taxon>
        <taxon>Gammaproteobacteria</taxon>
        <taxon>Enterobacterales</taxon>
        <taxon>Morganellaceae</taxon>
        <taxon>Xenorhabdus</taxon>
    </lineage>
</organism>
<dbReference type="SUPFAM" id="SSF69349">
    <property type="entry name" value="Phage fibre proteins"/>
    <property type="match status" value="1"/>
</dbReference>
<protein>
    <submittedName>
        <fullName evidence="4">Type VI secretion system substrate VgrG1b</fullName>
    </submittedName>
</protein>
<dbReference type="InterPro" id="IPR037026">
    <property type="entry name" value="Vgr_OB-fold_dom_sf"/>
</dbReference>
<dbReference type="Pfam" id="PF04717">
    <property type="entry name" value="Phage_base_V"/>
    <property type="match status" value="1"/>
</dbReference>
<comment type="similarity">
    <text evidence="1">Belongs to the VgrG protein family.</text>
</comment>
<dbReference type="EMBL" id="NIBS01000004">
    <property type="protein sequence ID" value="PHM28609.1"/>
    <property type="molecule type" value="Genomic_DNA"/>
</dbReference>
<dbReference type="Gene3D" id="3.55.50.10">
    <property type="entry name" value="Baseplate protein-like domains"/>
    <property type="match status" value="1"/>
</dbReference>
<evidence type="ECO:0000259" key="3">
    <source>
        <dbReference type="Pfam" id="PF22178"/>
    </source>
</evidence>
<comment type="caution">
    <text evidence="4">The sequence shown here is derived from an EMBL/GenBank/DDBJ whole genome shotgun (WGS) entry which is preliminary data.</text>
</comment>
<evidence type="ECO:0000313" key="5">
    <source>
        <dbReference type="Proteomes" id="UP000225833"/>
    </source>
</evidence>
<dbReference type="NCBIfam" id="TIGR03361">
    <property type="entry name" value="VI_Rhs_Vgr"/>
    <property type="match status" value="1"/>
</dbReference>
<dbReference type="Gene3D" id="2.30.110.50">
    <property type="match status" value="1"/>
</dbReference>
<dbReference type="InterPro" id="IPR017847">
    <property type="entry name" value="T6SS_RhsGE_Vgr_subset"/>
</dbReference>
<dbReference type="Gene3D" id="2.40.50.230">
    <property type="entry name" value="Gp5 N-terminal domain"/>
    <property type="match status" value="1"/>
</dbReference>
<feature type="domain" description="Gp5/Type VI secretion system Vgr C-terminal trimerisation" evidence="3">
    <location>
        <begin position="482"/>
        <end position="589"/>
    </location>
</feature>
<dbReference type="OrthoDB" id="6710627at2"/>
<proteinExistence type="inferred from homology"/>
<dbReference type="Pfam" id="PF05954">
    <property type="entry name" value="Phage_GPD"/>
    <property type="match status" value="1"/>
</dbReference>
<reference evidence="4 5" key="1">
    <citation type="journal article" date="2017" name="Nat. Microbiol.">
        <title>Natural product diversity associated with the nematode symbionts Photorhabdus and Xenorhabdus.</title>
        <authorList>
            <person name="Tobias N.J."/>
            <person name="Wolff H."/>
            <person name="Djahanschiri B."/>
            <person name="Grundmann F."/>
            <person name="Kronenwerth M."/>
            <person name="Shi Y.M."/>
            <person name="Simonyi S."/>
            <person name="Grun P."/>
            <person name="Shapiro-Ilan D."/>
            <person name="Pidot S.J."/>
            <person name="Stinear T.P."/>
            <person name="Ebersberger I."/>
            <person name="Bode H.B."/>
        </authorList>
    </citation>
    <scope>NUCLEOTIDE SEQUENCE [LARGE SCALE GENOMIC DNA]</scope>
    <source>
        <strain evidence="4 5">DSM 16342</strain>
    </source>
</reference>
<dbReference type="Gene3D" id="4.10.220.110">
    <property type="match status" value="1"/>
</dbReference>
<name>A0A2D0J2Q1_XENBU</name>
<gene>
    <name evidence="4" type="ORF">Xbud_01203</name>
</gene>
<dbReference type="Proteomes" id="UP000225833">
    <property type="component" value="Unassembled WGS sequence"/>
</dbReference>
<dbReference type="SUPFAM" id="SSF69279">
    <property type="entry name" value="Phage tail proteins"/>
    <property type="match status" value="2"/>
</dbReference>
<dbReference type="NCBIfam" id="TIGR01646">
    <property type="entry name" value="vgr_GE"/>
    <property type="match status" value="1"/>
</dbReference>
<dbReference type="SUPFAM" id="SSF69255">
    <property type="entry name" value="gp5 N-terminal domain-like"/>
    <property type="match status" value="1"/>
</dbReference>
<accession>A0A2D0J2Q1</accession>
<feature type="domain" description="Gp5/Type VI secretion system Vgr protein OB-fold" evidence="2">
    <location>
        <begin position="398"/>
        <end position="465"/>
    </location>
</feature>
<dbReference type="InterPro" id="IPR006531">
    <property type="entry name" value="Gp5/Vgr_OB"/>
</dbReference>
<sequence>MERMFIAHSSSDETLYFKSLNGIERLSEAYKFEVELLSEKRLSDPISLHNTVLTVEIKTRSKQTRYLSGYIEQISYDPFYKYDDRLYLYTATVRPKLWELKKKLGYSIWQEKTVPEIIATVLVDAGIFFEDRLLEKYRTWEYCVKYNETDFDFIHRLMAHEGIYYYFKHDMGSHTMVLVDMPQMLGPMSGYDTINYFNVGKSSKKPGKEYIYNWNIRSTTIPNNFSLDDYDFRKPRAKLQAAIQTSLSSINNTEIFMWPGRYVKSGQGQFYARVLQQAAEAQSELINGKGNVLGMAPGHTFTLSLPNDIKGDDYNDYLITSAQYTFYESCYGFALNCEYDDDDDCENDKPNKDKNVVQFDAIPANVHWKPPAVTPWPKATGLETAVVTGPKDKPIWTDKYGRIKVKFRWDKSDKKDDTSSCWIRVATRWAGWRYGSMYVPRVGEEVVISFVNGDPDKPFVIGSAYNNENMPPWELPKYETRSGVMSNTKEGKHEQANYLFMDDAPDKELFDLHAERDMNISVEKDKKVTIDGNRTTEIKKQQTDTVTGKASFTYEDARDTTVKGKDTLSVENSQQRTIKKGRKTEISDGDTYKLKGDLSAKIDGNWTQNITGTTLISSPNLITIKSDTHVAIDCPQSFYTSEIFSVSSVKVGINSVSISLSHTKLSISSTNTSLSSTTLSISSTGTSLSKTGTELSQANTKLAKSITSIVQTSANILNSSLHIIS</sequence>
<dbReference type="AlphaFoldDB" id="A0A2D0J2Q1"/>
<dbReference type="InterPro" id="IPR006533">
    <property type="entry name" value="T6SS_Vgr_RhsGE"/>
</dbReference>
<evidence type="ECO:0000259" key="2">
    <source>
        <dbReference type="Pfam" id="PF04717"/>
    </source>
</evidence>
<dbReference type="InterPro" id="IPR054030">
    <property type="entry name" value="Gp5_Vgr_C"/>
</dbReference>
<dbReference type="Pfam" id="PF22178">
    <property type="entry name" value="Gp5_trimer_C"/>
    <property type="match status" value="1"/>
</dbReference>